<feature type="domain" description="DUF4832" evidence="2">
    <location>
        <begin position="355"/>
        <end position="465"/>
    </location>
</feature>
<accession>A0ABT8L212</accession>
<dbReference type="Proteomes" id="UP001172083">
    <property type="component" value="Unassembled WGS sequence"/>
</dbReference>
<dbReference type="EMBL" id="JAUJEB010000001">
    <property type="protein sequence ID" value="MDN5211789.1"/>
    <property type="molecule type" value="Genomic_DNA"/>
</dbReference>
<feature type="chain" id="PRO_5045172997" evidence="1">
    <location>
        <begin position="22"/>
        <end position="489"/>
    </location>
</feature>
<feature type="signal peptide" evidence="1">
    <location>
        <begin position="1"/>
        <end position="21"/>
    </location>
</feature>
<organism evidence="3 4">
    <name type="scientific">Agaribacillus aureus</name>
    <dbReference type="NCBI Taxonomy" id="3051825"/>
    <lineage>
        <taxon>Bacteria</taxon>
        <taxon>Pseudomonadati</taxon>
        <taxon>Bacteroidota</taxon>
        <taxon>Cytophagia</taxon>
        <taxon>Cytophagales</taxon>
        <taxon>Splendidivirgaceae</taxon>
        <taxon>Agaribacillus</taxon>
    </lineage>
</organism>
<dbReference type="InterPro" id="IPR032267">
    <property type="entry name" value="DUF4832"/>
</dbReference>
<evidence type="ECO:0000313" key="4">
    <source>
        <dbReference type="Proteomes" id="UP001172083"/>
    </source>
</evidence>
<dbReference type="SUPFAM" id="SSF51445">
    <property type="entry name" value="(Trans)glycosidases"/>
    <property type="match status" value="1"/>
</dbReference>
<keyword evidence="1" id="KW-0732">Signal</keyword>
<dbReference type="Pfam" id="PF16116">
    <property type="entry name" value="DUF4832"/>
    <property type="match status" value="1"/>
</dbReference>
<reference evidence="3" key="1">
    <citation type="submission" date="2023-06" db="EMBL/GenBank/DDBJ databases">
        <title>Genomic of Agaribacillus aureum.</title>
        <authorList>
            <person name="Wang G."/>
        </authorList>
    </citation>
    <scope>NUCLEOTIDE SEQUENCE</scope>
    <source>
        <strain evidence="3">BMA12</strain>
    </source>
</reference>
<evidence type="ECO:0000259" key="2">
    <source>
        <dbReference type="Pfam" id="PF16116"/>
    </source>
</evidence>
<gene>
    <name evidence="3" type="ORF">QQ020_06995</name>
</gene>
<proteinExistence type="predicted"/>
<name>A0ABT8L212_9BACT</name>
<evidence type="ECO:0000313" key="3">
    <source>
        <dbReference type="EMBL" id="MDN5211789.1"/>
    </source>
</evidence>
<dbReference type="Gene3D" id="3.20.20.80">
    <property type="entry name" value="Glycosidases"/>
    <property type="match status" value="1"/>
</dbReference>
<evidence type="ECO:0000256" key="1">
    <source>
        <dbReference type="SAM" id="SignalP"/>
    </source>
</evidence>
<comment type="caution">
    <text evidence="3">The sequence shown here is derived from an EMBL/GenBank/DDBJ whole genome shotgun (WGS) entry which is preliminary data.</text>
</comment>
<dbReference type="InterPro" id="IPR017853">
    <property type="entry name" value="GH"/>
</dbReference>
<protein>
    <submittedName>
        <fullName evidence="3">DUF4832 domain-containing protein</fullName>
    </submittedName>
</protein>
<dbReference type="RefSeq" id="WP_346757117.1">
    <property type="nucleotide sequence ID" value="NZ_JAUJEB010000001.1"/>
</dbReference>
<sequence length="489" mass="56347">MKTVLSIVLSLCFLSNIFAQGRDSISYFDPHLHNFDPHEMVQYIRPPYLDEYLNNPHKGTTSFQRLAGEALYPGLKWDDGTAPLTFEKPSKKIKEISHYPPTRIAYIRWKWADLEPEKGKIHFEIIENALKAAAERHQTLQVRFQPFTAGNTPDWYWNTGARVDQAFKDWYGYATPDHNDLRYIEHWGAFIKALGERFDGHPNLESVDLAYGGDWGEMGGNASYETARRLVDIYYEAFPATTLILMAGSPGAEYASEQTDRIVGWRADCFGDFSKHGWRKRDTAQNNWNHMYVAYPTLYELDGLKEKWQTAPVILETCGTVASWYEAGYDIDKILETGLRFHASVFMPKSVKIPEVWMEKIMDFNKKLGYRFYIHNMTMPKRATPGKEIRISTIIDNEGVAPIYKKYTFAIRLTQGEQEYIYHSNQDITTWMPFYTQFTEVIKVPATFQKGMAKISCAIVDAKNKPVVKFAIRDIDSEGWHPLAAIALD</sequence>
<keyword evidence="4" id="KW-1185">Reference proteome</keyword>